<dbReference type="Pfam" id="PF16640">
    <property type="entry name" value="Big_3_5"/>
    <property type="match status" value="1"/>
</dbReference>
<sequence>MTVLSLLAGMLVALPAGAPPVLPAGDLTGDGTADAIEYVTTDFENCLIVITPADTAGAFAGRTFEHEATGFGDCDYDYFLKGLGQVRDDGSWQLFFDGYLVGELSTLRRTADDFVVETAPRSTQAPVDLTVTDADGDGRDDTVTETSDLASQAFASTVDGSGRFVSSVEVASFPSTTVLTPDDASINYGQPAGILVETTEVIIGFTPTGTTEVFVDGTFVTDVQAPEEFPGVSAVHVDLPLLAPGSHTVEARYLGDTQVLPSRGTTTIRVGQATTTTALTITPSSPLAGSPTKVSVSVRPTPAQGGPATGLVVVLIDWRQPKVLRLAAGKASTTLVLARGRHQVQVAYAGDAFRTASATTRVVTVR</sequence>
<reference evidence="3 4" key="1">
    <citation type="submission" date="2019-11" db="EMBL/GenBank/DDBJ databases">
        <authorList>
            <person name="Jiang L.-Q."/>
        </authorList>
    </citation>
    <scope>NUCLEOTIDE SEQUENCE [LARGE SCALE GENOMIC DNA]</scope>
    <source>
        <strain evidence="3 4">YIM 132087</strain>
    </source>
</reference>
<dbReference type="Proteomes" id="UP000460221">
    <property type="component" value="Unassembled WGS sequence"/>
</dbReference>
<evidence type="ECO:0000313" key="4">
    <source>
        <dbReference type="Proteomes" id="UP000460221"/>
    </source>
</evidence>
<accession>A0A7K1FQQ8</accession>
<dbReference type="EMBL" id="WLYK01000009">
    <property type="protein sequence ID" value="MTD16481.1"/>
    <property type="molecule type" value="Genomic_DNA"/>
</dbReference>
<protein>
    <recommendedName>
        <fullName evidence="2">Bacterial Ig-like domain-containing protein</fullName>
    </recommendedName>
</protein>
<evidence type="ECO:0000259" key="2">
    <source>
        <dbReference type="Pfam" id="PF16640"/>
    </source>
</evidence>
<feature type="chain" id="PRO_5039232535" description="Bacterial Ig-like domain-containing protein" evidence="1">
    <location>
        <begin position="19"/>
        <end position="366"/>
    </location>
</feature>
<comment type="caution">
    <text evidence="3">The sequence shown here is derived from an EMBL/GenBank/DDBJ whole genome shotgun (WGS) entry which is preliminary data.</text>
</comment>
<evidence type="ECO:0000313" key="3">
    <source>
        <dbReference type="EMBL" id="MTD16481.1"/>
    </source>
</evidence>
<dbReference type="InterPro" id="IPR032109">
    <property type="entry name" value="Big_3_5"/>
</dbReference>
<dbReference type="InterPro" id="IPR013783">
    <property type="entry name" value="Ig-like_fold"/>
</dbReference>
<organism evidence="3 4">
    <name type="scientific">Nakamurella alba</name>
    <dbReference type="NCBI Taxonomy" id="2665158"/>
    <lineage>
        <taxon>Bacteria</taxon>
        <taxon>Bacillati</taxon>
        <taxon>Actinomycetota</taxon>
        <taxon>Actinomycetes</taxon>
        <taxon>Nakamurellales</taxon>
        <taxon>Nakamurellaceae</taxon>
        <taxon>Nakamurella</taxon>
    </lineage>
</organism>
<evidence type="ECO:0000256" key="1">
    <source>
        <dbReference type="SAM" id="SignalP"/>
    </source>
</evidence>
<gene>
    <name evidence="3" type="ORF">GIS00_21320</name>
</gene>
<proteinExistence type="predicted"/>
<dbReference type="GO" id="GO:0005975">
    <property type="term" value="P:carbohydrate metabolic process"/>
    <property type="evidence" value="ECO:0007669"/>
    <property type="project" value="UniProtKB-ARBA"/>
</dbReference>
<name>A0A7K1FQQ8_9ACTN</name>
<dbReference type="Gene3D" id="2.60.40.10">
    <property type="entry name" value="Immunoglobulins"/>
    <property type="match status" value="2"/>
</dbReference>
<dbReference type="RefSeq" id="WP_154770448.1">
    <property type="nucleotide sequence ID" value="NZ_WLYK01000009.1"/>
</dbReference>
<dbReference type="AlphaFoldDB" id="A0A7K1FQQ8"/>
<feature type="domain" description="Bacterial Ig-like" evidence="2">
    <location>
        <begin position="279"/>
        <end position="365"/>
    </location>
</feature>
<keyword evidence="4" id="KW-1185">Reference proteome</keyword>
<keyword evidence="1" id="KW-0732">Signal</keyword>
<feature type="signal peptide" evidence="1">
    <location>
        <begin position="1"/>
        <end position="18"/>
    </location>
</feature>